<keyword evidence="3" id="KW-0285">Flavoprotein</keyword>
<evidence type="ECO:0000313" key="9">
    <source>
        <dbReference type="EMBL" id="KAF5660363.1"/>
    </source>
</evidence>
<reference evidence="10" key="1">
    <citation type="journal article" date="2020" name="BMC Genomics">
        <title>Correction to: Identification and distribution of gene clusters required for synthesis of sphingolipid metabolism inhibitors in diverse species of the filamentous fungus Fusarium.</title>
        <authorList>
            <person name="Kim H.S."/>
            <person name="Lohmar J.M."/>
            <person name="Busman M."/>
            <person name="Brown D.W."/>
            <person name="Naumann T.A."/>
            <person name="Divon H.H."/>
            <person name="Lysoe E."/>
            <person name="Uhlig S."/>
            <person name="Proctor R.H."/>
        </authorList>
    </citation>
    <scope>NUCLEOTIDE SEQUENCE [LARGE SCALE GENOMIC DNA]</scope>
    <source>
        <strain evidence="10">NRRL 25331</strain>
    </source>
</reference>
<dbReference type="SUPFAM" id="SSF51905">
    <property type="entry name" value="FAD/NAD(P)-binding domain"/>
    <property type="match status" value="1"/>
</dbReference>
<evidence type="ECO:0000256" key="3">
    <source>
        <dbReference type="ARBA" id="ARBA00022630"/>
    </source>
</evidence>
<comment type="cofactor">
    <cofactor evidence="1">
        <name>FAD</name>
        <dbReference type="ChEBI" id="CHEBI:57692"/>
    </cofactor>
</comment>
<keyword evidence="7 9" id="KW-0503">Monooxygenase</keyword>
<keyword evidence="4" id="KW-0274">FAD</keyword>
<reference evidence="9 10" key="2">
    <citation type="submission" date="2020-05" db="EMBL/GenBank/DDBJ databases">
        <title>Identification and distribution of gene clusters putatively required for synthesis of sphingolipid metabolism inhibitors in phylogenetically diverse species of the filamentous fungus Fusarium.</title>
        <authorList>
            <person name="Kim H.-S."/>
            <person name="Busman M."/>
            <person name="Brown D.W."/>
            <person name="Divon H."/>
            <person name="Uhlig S."/>
            <person name="Proctor R.H."/>
        </authorList>
    </citation>
    <scope>NUCLEOTIDE SEQUENCE [LARGE SCALE GENOMIC DNA]</scope>
    <source>
        <strain evidence="9 10">NRRL 25331</strain>
    </source>
</reference>
<name>A0A8H5WJF7_FUSCI</name>
<dbReference type="InterPro" id="IPR050775">
    <property type="entry name" value="FAD-binding_Monooxygenases"/>
</dbReference>
<dbReference type="PANTHER" id="PTHR43098:SF3">
    <property type="entry name" value="L-ORNITHINE N(5)-MONOOXYGENASE-RELATED"/>
    <property type="match status" value="1"/>
</dbReference>
<evidence type="ECO:0000256" key="2">
    <source>
        <dbReference type="ARBA" id="ARBA00010139"/>
    </source>
</evidence>
<evidence type="ECO:0000256" key="8">
    <source>
        <dbReference type="SAM" id="MobiDB-lite"/>
    </source>
</evidence>
<dbReference type="InterPro" id="IPR036188">
    <property type="entry name" value="FAD/NAD-bd_sf"/>
</dbReference>
<proteinExistence type="inferred from homology"/>
<dbReference type="PANTHER" id="PTHR43098">
    <property type="entry name" value="L-ORNITHINE N(5)-MONOOXYGENASE-RELATED"/>
    <property type="match status" value="1"/>
</dbReference>
<keyword evidence="5" id="KW-0521">NADP</keyword>
<evidence type="ECO:0000256" key="5">
    <source>
        <dbReference type="ARBA" id="ARBA00022857"/>
    </source>
</evidence>
<evidence type="ECO:0000256" key="1">
    <source>
        <dbReference type="ARBA" id="ARBA00001974"/>
    </source>
</evidence>
<keyword evidence="6" id="KW-0560">Oxidoreductase</keyword>
<dbReference type="GO" id="GO:0004497">
    <property type="term" value="F:monooxygenase activity"/>
    <property type="evidence" value="ECO:0007669"/>
    <property type="project" value="UniProtKB-KW"/>
</dbReference>
<comment type="similarity">
    <text evidence="2">Belongs to the FAD-binding monooxygenase family.</text>
</comment>
<organism evidence="9 10">
    <name type="scientific">Fusarium circinatum</name>
    <name type="common">Pitch canker fungus</name>
    <name type="synonym">Gibberella circinata</name>
    <dbReference type="NCBI Taxonomy" id="48490"/>
    <lineage>
        <taxon>Eukaryota</taxon>
        <taxon>Fungi</taxon>
        <taxon>Dikarya</taxon>
        <taxon>Ascomycota</taxon>
        <taxon>Pezizomycotina</taxon>
        <taxon>Sordariomycetes</taxon>
        <taxon>Hypocreomycetidae</taxon>
        <taxon>Hypocreales</taxon>
        <taxon>Nectriaceae</taxon>
        <taxon>Fusarium</taxon>
        <taxon>Fusarium fujikuroi species complex</taxon>
    </lineage>
</organism>
<dbReference type="Proteomes" id="UP000572754">
    <property type="component" value="Unassembled WGS sequence"/>
</dbReference>
<feature type="region of interest" description="Disordered" evidence="8">
    <location>
        <begin position="142"/>
        <end position="175"/>
    </location>
</feature>
<evidence type="ECO:0000256" key="6">
    <source>
        <dbReference type="ARBA" id="ARBA00023002"/>
    </source>
</evidence>
<evidence type="ECO:0000256" key="7">
    <source>
        <dbReference type="ARBA" id="ARBA00023033"/>
    </source>
</evidence>
<gene>
    <name evidence="9" type="ORF">FCIRC_12165</name>
</gene>
<keyword evidence="10" id="KW-1185">Reference proteome</keyword>
<sequence>MPAFAFNDLPTEMRNKVVLDALPSVTVPFRYLYDDIAWVYDYSEEQTIKALLETNADVASLVNQVRCLKAVGCDGAPVMSRIGGVPFRIDPLHDIFQAVDMRLPAIQPSVSWNPQSIKGHHRHALPVENILSVSRTVWLRRGHPPLNNNNNHQSDGNGHGSNQASPSDAPIPPQTYLEMPMESDLPIFSRLPKAKNLSLIIENVGREWHVEGCQMFGPDVVGPRFRGNDWGIRRAAGWDRLSDPLDRSDYSPSDARFSPPTIGFYGYSRGNVSLGGQWAGFRLWVNENKVEFSPLSWWEVEPLIEDYYSVEERGYRTCHPGFVARIWVIRSEKDLQPTNKPHHHWMAVREAEIGDPEWVEQVSTTWKMVRDMLSRVRGEVVSIVDVNKIPVTKSPPSAIVTEDGAIYEIDALVHATDFEAITGGLKTIHIVNSAGETLLEEWSNRPWTNLGLMTADFPNMFFMYGHQESTALSNGPTCVEIQDDWIIQVIVSAREAEKQRMRATVEGQDKYRELVGGMTANTLFPMADTYYMSDNIYGKLKKVLNF</sequence>
<feature type="compositionally biased region" description="Low complexity" evidence="8">
    <location>
        <begin position="147"/>
        <end position="162"/>
    </location>
</feature>
<dbReference type="Gene3D" id="3.50.50.60">
    <property type="entry name" value="FAD/NAD(P)-binding domain"/>
    <property type="match status" value="1"/>
</dbReference>
<dbReference type="EMBL" id="JAAQPE010000516">
    <property type="protein sequence ID" value="KAF5660363.1"/>
    <property type="molecule type" value="Genomic_DNA"/>
</dbReference>
<dbReference type="AlphaFoldDB" id="A0A8H5WJF7"/>
<accession>A0A8H5WJF7</accession>
<evidence type="ECO:0000256" key="4">
    <source>
        <dbReference type="ARBA" id="ARBA00022827"/>
    </source>
</evidence>
<evidence type="ECO:0000313" key="10">
    <source>
        <dbReference type="Proteomes" id="UP000572754"/>
    </source>
</evidence>
<comment type="caution">
    <text evidence="9">The sequence shown here is derived from an EMBL/GenBank/DDBJ whole genome shotgun (WGS) entry which is preliminary data.</text>
</comment>
<protein>
    <submittedName>
        <fullName evidence="9">Cyclopentanone 1,2-monooxygenase</fullName>
    </submittedName>
</protein>